<proteinExistence type="predicted"/>
<protein>
    <submittedName>
        <fullName evidence="1">Uncharacterized protein</fullName>
    </submittedName>
</protein>
<sequence>MSKSKGDAQSVVSIRVGALAGPSDVLMLRIDYVTNGVHGENSATTTSRVKVFTLTNGQAEDLAMQLNNALRWIEGKPRDRFH</sequence>
<keyword evidence="2" id="KW-1185">Reference proteome</keyword>
<dbReference type="Proteomes" id="UP000216885">
    <property type="component" value="Unassembled WGS sequence"/>
</dbReference>
<dbReference type="EMBL" id="NEVQ01000012">
    <property type="protein sequence ID" value="OZI57410.1"/>
    <property type="molecule type" value="Genomic_DNA"/>
</dbReference>
<organism evidence="1 2">
    <name type="scientific">Bordetella genomosp. 4</name>
    <dbReference type="NCBI Taxonomy" id="463044"/>
    <lineage>
        <taxon>Bacteria</taxon>
        <taxon>Pseudomonadati</taxon>
        <taxon>Pseudomonadota</taxon>
        <taxon>Betaproteobacteria</taxon>
        <taxon>Burkholderiales</taxon>
        <taxon>Alcaligenaceae</taxon>
        <taxon>Bordetella</taxon>
    </lineage>
</organism>
<dbReference type="AlphaFoldDB" id="A0A261U822"/>
<accession>A0A261U822</accession>
<evidence type="ECO:0000313" key="2">
    <source>
        <dbReference type="Proteomes" id="UP000216885"/>
    </source>
</evidence>
<reference evidence="1 2" key="1">
    <citation type="submission" date="2017-05" db="EMBL/GenBank/DDBJ databases">
        <title>Complete and WGS of Bordetella genogroups.</title>
        <authorList>
            <person name="Spilker T."/>
            <person name="LiPuma J."/>
        </authorList>
    </citation>
    <scope>NUCLEOTIDE SEQUENCE [LARGE SCALE GENOMIC DNA]</scope>
    <source>
        <strain evidence="1 2">AU9919</strain>
    </source>
</reference>
<name>A0A261U822_9BORD</name>
<gene>
    <name evidence="1" type="ORF">CAL20_08385</name>
</gene>
<comment type="caution">
    <text evidence="1">The sequence shown here is derived from an EMBL/GenBank/DDBJ whole genome shotgun (WGS) entry which is preliminary data.</text>
</comment>
<evidence type="ECO:0000313" key="1">
    <source>
        <dbReference type="EMBL" id="OZI57410.1"/>
    </source>
</evidence>
<dbReference type="RefSeq" id="WP_094837631.1">
    <property type="nucleotide sequence ID" value="NZ_NEVQ01000012.1"/>
</dbReference>